<evidence type="ECO:0000256" key="2">
    <source>
        <dbReference type="ARBA" id="ARBA00023242"/>
    </source>
</evidence>
<dbReference type="InterPro" id="IPR052761">
    <property type="entry name" value="Fungal_Detox/Toxin_TFs"/>
</dbReference>
<dbReference type="EMBL" id="JAUJFL010000008">
    <property type="protein sequence ID" value="KAK2598316.1"/>
    <property type="molecule type" value="Genomic_DNA"/>
</dbReference>
<dbReference type="Pfam" id="PF00172">
    <property type="entry name" value="Zn_clus"/>
    <property type="match status" value="1"/>
</dbReference>
<dbReference type="GO" id="GO:0006351">
    <property type="term" value="P:DNA-templated transcription"/>
    <property type="evidence" value="ECO:0007669"/>
    <property type="project" value="InterPro"/>
</dbReference>
<feature type="region of interest" description="Disordered" evidence="3">
    <location>
        <begin position="97"/>
        <end position="116"/>
    </location>
</feature>
<dbReference type="CDD" id="cd00067">
    <property type="entry name" value="GAL4"/>
    <property type="match status" value="1"/>
</dbReference>
<evidence type="ECO:0000256" key="1">
    <source>
        <dbReference type="ARBA" id="ARBA00022723"/>
    </source>
</evidence>
<dbReference type="SUPFAM" id="SSF57701">
    <property type="entry name" value="Zn2/Cys6 DNA-binding domain"/>
    <property type="match status" value="1"/>
</dbReference>
<dbReference type="GO" id="GO:0000981">
    <property type="term" value="F:DNA-binding transcription factor activity, RNA polymerase II-specific"/>
    <property type="evidence" value="ECO:0007669"/>
    <property type="project" value="InterPro"/>
</dbReference>
<dbReference type="GO" id="GO:0003677">
    <property type="term" value="F:DNA binding"/>
    <property type="evidence" value="ECO:0007669"/>
    <property type="project" value="InterPro"/>
</dbReference>
<dbReference type="SMART" id="SM00906">
    <property type="entry name" value="Fungal_trans"/>
    <property type="match status" value="1"/>
</dbReference>
<name>A0AAD9S3G9_PHOAM</name>
<feature type="region of interest" description="Disordered" evidence="3">
    <location>
        <begin position="822"/>
        <end position="843"/>
    </location>
</feature>
<evidence type="ECO:0000256" key="3">
    <source>
        <dbReference type="SAM" id="MobiDB-lite"/>
    </source>
</evidence>
<feature type="compositionally biased region" description="Polar residues" evidence="3">
    <location>
        <begin position="66"/>
        <end position="79"/>
    </location>
</feature>
<dbReference type="Proteomes" id="UP001265746">
    <property type="component" value="Unassembled WGS sequence"/>
</dbReference>
<feature type="region of interest" description="Disordered" evidence="3">
    <location>
        <begin position="767"/>
        <end position="798"/>
    </location>
</feature>
<sequence>MDNSIRGPSKIRKRAAKACLACRARKVRCDVSQRGRPCMNCYLDNETCVVTSRATRRRKQKDDGSNVGNSGTSIEPPNDSQRRGSGESPAAIEQVGDANMSPATPSDAGSENIDGGSRALNELSKVTIGGSNDGRSAVRNADANTQRIPLKYAPMPAPPLQPYSPAPASLHWSGEQSTRFGADITYTYYPFIEVNNLSNIPPQDVNYLDLQGCLRVPTKTILDEFVKQFFLHVHPIMPLLNEGDFWEMYASQSQGTHVSKRISLLMLQAMMFSVCGVSLTWMKSTEAMADFEQYVARSNIKALGFPDVKVARSAFYRRAKLLFDFGSEYSPIAVAQATLLLSSWAPNPSGNNTRVSSSWLSVSIQQAKIAGAHRYSSLHQTQWPESQRSRVLKHQNDLKRLWWCIVLRDRILSLSFRTSIQVTRVHFDFDAETHAPLGFADLSSEIERSRVYNSGTKKSLIEILAHHIQLMVALTDLLVLVWPLDEVPQWIRRHGEEEVGKIERCKGQLRSWYQRSTSRFPMPGDEILSRPNMAGRGGRGAEFHHDSVVLYTNLMYITYHSAMTRLCHHECLQLTLASISTRPGGTLPDPSSLARNGLEIRDAASGAVRCLMELVQLRLSKWLPLSSTSCTSLPLILHVIDAKLPSQSNPKLPSLHDLVEAVRSYQSAPDSLDWMYDAVRGIVSLSQIQSPGQISSPSLTAENLGAVNSTSASASAFACHPSVHLRLALVMDSDLKRSKSLNTRDLSAGIARLFSSDSVNRIKALLSQVPQQKHTPSAGSSRIQSNSSNPDNTSRKQTLADWGQVDQSMIFAIELGLVPAEPAAGDSSSDSASAMSVGTEDDNAVPAESARLLHRVVDSMDWKDIAGQAFSETGDNAERDVLGAFIFRDQPPGASEGYVMIEEDSGGPANEGSAFREAPPESADDDGDLETANALLGAVTG</sequence>
<dbReference type="InterPro" id="IPR001138">
    <property type="entry name" value="Zn2Cys6_DnaBD"/>
</dbReference>
<proteinExistence type="predicted"/>
<dbReference type="Pfam" id="PF04082">
    <property type="entry name" value="Fungal_trans"/>
    <property type="match status" value="1"/>
</dbReference>
<dbReference type="Gene3D" id="4.10.240.10">
    <property type="entry name" value="Zn(2)-C6 fungal-type DNA-binding domain"/>
    <property type="match status" value="1"/>
</dbReference>
<keyword evidence="1" id="KW-0479">Metal-binding</keyword>
<evidence type="ECO:0000259" key="4">
    <source>
        <dbReference type="PROSITE" id="PS50048"/>
    </source>
</evidence>
<comment type="caution">
    <text evidence="5">The sequence shown here is derived from an EMBL/GenBank/DDBJ whole genome shotgun (WGS) entry which is preliminary data.</text>
</comment>
<dbReference type="SMART" id="SM00066">
    <property type="entry name" value="GAL4"/>
    <property type="match status" value="1"/>
</dbReference>
<evidence type="ECO:0000313" key="5">
    <source>
        <dbReference type="EMBL" id="KAK2598316.1"/>
    </source>
</evidence>
<evidence type="ECO:0000313" key="6">
    <source>
        <dbReference type="Proteomes" id="UP001265746"/>
    </source>
</evidence>
<keyword evidence="2" id="KW-0539">Nucleus</keyword>
<dbReference type="PROSITE" id="PS50048">
    <property type="entry name" value="ZN2_CY6_FUNGAL_2"/>
    <property type="match status" value="1"/>
</dbReference>
<dbReference type="PANTHER" id="PTHR47425:SF2">
    <property type="entry name" value="FARB-RELATED"/>
    <property type="match status" value="1"/>
</dbReference>
<dbReference type="InterPro" id="IPR007219">
    <property type="entry name" value="XnlR_reg_dom"/>
</dbReference>
<feature type="domain" description="Zn(2)-C6 fungal-type" evidence="4">
    <location>
        <begin position="18"/>
        <end position="50"/>
    </location>
</feature>
<dbReference type="PROSITE" id="PS00463">
    <property type="entry name" value="ZN2_CY6_FUNGAL_1"/>
    <property type="match status" value="1"/>
</dbReference>
<dbReference type="AlphaFoldDB" id="A0AAD9S3G9"/>
<keyword evidence="6" id="KW-1185">Reference proteome</keyword>
<organism evidence="5 6">
    <name type="scientific">Phomopsis amygdali</name>
    <name type="common">Fusicoccum amygdali</name>
    <dbReference type="NCBI Taxonomy" id="1214568"/>
    <lineage>
        <taxon>Eukaryota</taxon>
        <taxon>Fungi</taxon>
        <taxon>Dikarya</taxon>
        <taxon>Ascomycota</taxon>
        <taxon>Pezizomycotina</taxon>
        <taxon>Sordariomycetes</taxon>
        <taxon>Sordariomycetidae</taxon>
        <taxon>Diaporthales</taxon>
        <taxon>Diaporthaceae</taxon>
        <taxon>Diaporthe</taxon>
    </lineage>
</organism>
<dbReference type="CDD" id="cd12148">
    <property type="entry name" value="fungal_TF_MHR"/>
    <property type="match status" value="1"/>
</dbReference>
<accession>A0AAD9S3G9</accession>
<reference evidence="5" key="1">
    <citation type="submission" date="2023-06" db="EMBL/GenBank/DDBJ databases">
        <authorList>
            <person name="Noh H."/>
        </authorList>
    </citation>
    <scope>NUCLEOTIDE SEQUENCE</scope>
    <source>
        <strain evidence="5">DUCC20226</strain>
    </source>
</reference>
<feature type="region of interest" description="Disordered" evidence="3">
    <location>
        <begin position="53"/>
        <end position="90"/>
    </location>
</feature>
<feature type="compositionally biased region" description="Low complexity" evidence="3">
    <location>
        <begin position="823"/>
        <end position="836"/>
    </location>
</feature>
<dbReference type="GO" id="GO:0008270">
    <property type="term" value="F:zinc ion binding"/>
    <property type="evidence" value="ECO:0007669"/>
    <property type="project" value="InterPro"/>
</dbReference>
<feature type="compositionally biased region" description="Polar residues" evidence="3">
    <location>
        <begin position="768"/>
        <end position="797"/>
    </location>
</feature>
<dbReference type="PANTHER" id="PTHR47425">
    <property type="entry name" value="FARB-RELATED"/>
    <property type="match status" value="1"/>
</dbReference>
<dbReference type="InterPro" id="IPR036864">
    <property type="entry name" value="Zn2-C6_fun-type_DNA-bd_sf"/>
</dbReference>
<protein>
    <recommendedName>
        <fullName evidence="4">Zn(2)-C6 fungal-type domain-containing protein</fullName>
    </recommendedName>
</protein>
<gene>
    <name evidence="5" type="ORF">N8I77_011739</name>
</gene>
<feature type="region of interest" description="Disordered" evidence="3">
    <location>
        <begin position="902"/>
        <end position="928"/>
    </location>
</feature>